<dbReference type="OMA" id="ESQTNWI"/>
<dbReference type="OrthoDB" id="10252687at2759"/>
<dbReference type="Proteomes" id="UP000002866">
    <property type="component" value="Chromosome 9"/>
</dbReference>
<keyword evidence="4" id="KW-1185">Reference proteome</keyword>
<dbReference type="STRING" id="1071380.I2H8P0"/>
<dbReference type="SMART" id="SM00753">
    <property type="entry name" value="PAM"/>
    <property type="match status" value="1"/>
</dbReference>
<dbReference type="EMBL" id="HE806324">
    <property type="protein sequence ID" value="CCH62742.1"/>
    <property type="molecule type" value="Genomic_DNA"/>
</dbReference>
<name>I2H8P0_HENB6</name>
<protein>
    <recommendedName>
        <fullName evidence="2">PCI domain-containing protein</fullName>
    </recommendedName>
</protein>
<dbReference type="GO" id="GO:0003723">
    <property type="term" value="F:RNA binding"/>
    <property type="evidence" value="ECO:0007669"/>
    <property type="project" value="InterPro"/>
</dbReference>
<feature type="domain" description="PCI" evidence="2">
    <location>
        <begin position="206"/>
        <end position="396"/>
    </location>
</feature>
<dbReference type="Pfam" id="PF01399">
    <property type="entry name" value="PCI"/>
    <property type="match status" value="1"/>
</dbReference>
<proteinExistence type="inferred from homology"/>
<dbReference type="KEGG" id="tbl:TBLA_0I00830"/>
<dbReference type="AlphaFoldDB" id="I2H8P0"/>
<dbReference type="eggNOG" id="KOG2688">
    <property type="taxonomic scope" value="Eukaryota"/>
</dbReference>
<dbReference type="GO" id="GO:0000747">
    <property type="term" value="P:conjugation with cellular fusion"/>
    <property type="evidence" value="ECO:0007669"/>
    <property type="project" value="EnsemblFungi"/>
</dbReference>
<dbReference type="InParanoid" id="I2H8P0"/>
<organism evidence="3 4">
    <name type="scientific">Henningerozyma blattae (strain ATCC 34711 / CBS 6284 / DSM 70876 / NBRC 10599 / NRRL Y-10934 / UCD 77-7)</name>
    <name type="common">Yeast</name>
    <name type="synonym">Tetrapisispora blattae</name>
    <dbReference type="NCBI Taxonomy" id="1071380"/>
    <lineage>
        <taxon>Eukaryota</taxon>
        <taxon>Fungi</taxon>
        <taxon>Dikarya</taxon>
        <taxon>Ascomycota</taxon>
        <taxon>Saccharomycotina</taxon>
        <taxon>Saccharomycetes</taxon>
        <taxon>Saccharomycetales</taxon>
        <taxon>Saccharomycetaceae</taxon>
        <taxon>Henningerozyma</taxon>
    </lineage>
</organism>
<dbReference type="FunCoup" id="I2H8P0">
    <property type="interactions" value="977"/>
</dbReference>
<dbReference type="HOGENOM" id="CLU_031567_2_1_1"/>
<dbReference type="PANTHER" id="PTHR12732:SF0">
    <property type="entry name" value="PCI DOMAIN-CONTAINING PROTEIN 2"/>
    <property type="match status" value="1"/>
</dbReference>
<dbReference type="InterPro" id="IPR036388">
    <property type="entry name" value="WH-like_DNA-bd_sf"/>
</dbReference>
<comment type="similarity">
    <text evidence="1">Belongs to the CSN12 family.</text>
</comment>
<sequence>MEDYFYRGYYDEKFLRFLIKSNTNDKETFVCHGQGKIQELFEICQELHLLNPNQTHEVYELCLRQLKIMNRISETSGNWIVYPLFKVCEQFLHMTRLLPRKKKFEKRKVELLEECGRNIHRSFTLCLNDRNPTRMENRQLGVYSLANLEFEIYGELGNRDMCRNLIKVLSSRELMYHETPLKSHMVKFKYYVGEYYGCYEYDFAKSFEHLNDSLMRCPVNVPGPFRDQFNLIKTRILIKLIPVAMVNDQKYLNFRTLVETLLDILPGPGNSASPGVELVDFLQEKYGNLIQSFLTGDIALYDASVRRHQVFYLQQGVYVAVQRLRDCVVLKRLKRWYARGGNAGQSVVALKGLCGVLRVKDVAQIECQLARLIAQGKMRGYISHGHGAVVLSKTRPFAPRASAVSVASGTSRG</sequence>
<dbReference type="PROSITE" id="PS50250">
    <property type="entry name" value="PCI"/>
    <property type="match status" value="1"/>
</dbReference>
<evidence type="ECO:0000259" key="2">
    <source>
        <dbReference type="PROSITE" id="PS50250"/>
    </source>
</evidence>
<dbReference type="RefSeq" id="XP_004182261.1">
    <property type="nucleotide sequence ID" value="XM_004182213.1"/>
</dbReference>
<evidence type="ECO:0000313" key="4">
    <source>
        <dbReference type="Proteomes" id="UP000002866"/>
    </source>
</evidence>
<dbReference type="Gene3D" id="1.10.10.10">
    <property type="entry name" value="Winged helix-like DNA-binding domain superfamily/Winged helix DNA-binding domain"/>
    <property type="match status" value="1"/>
</dbReference>
<dbReference type="InterPro" id="IPR045114">
    <property type="entry name" value="Csn12-like"/>
</dbReference>
<dbReference type="GeneID" id="14497920"/>
<dbReference type="GO" id="GO:0003690">
    <property type="term" value="F:double-stranded DNA binding"/>
    <property type="evidence" value="ECO:0007669"/>
    <property type="project" value="InterPro"/>
</dbReference>
<evidence type="ECO:0000256" key="1">
    <source>
        <dbReference type="ARBA" id="ARBA00025771"/>
    </source>
</evidence>
<accession>I2H8P0</accession>
<gene>
    <name evidence="3" type="primary">TBLA0I00830</name>
    <name evidence="3" type="ORF">TBLA_0I00830</name>
</gene>
<dbReference type="GO" id="GO:0071444">
    <property type="term" value="P:cellular response to pheromone"/>
    <property type="evidence" value="ECO:0007669"/>
    <property type="project" value="EnsemblFungi"/>
</dbReference>
<dbReference type="GO" id="GO:0000791">
    <property type="term" value="C:euchromatin"/>
    <property type="evidence" value="ECO:0007669"/>
    <property type="project" value="EnsemblFungi"/>
</dbReference>
<dbReference type="PANTHER" id="PTHR12732">
    <property type="entry name" value="UNCHARACTERIZED PROTEASOME COMPONENT REGION PCI-CONTAINING"/>
    <property type="match status" value="1"/>
</dbReference>
<dbReference type="InterPro" id="IPR000717">
    <property type="entry name" value="PCI_dom"/>
</dbReference>
<evidence type="ECO:0000313" key="3">
    <source>
        <dbReference type="EMBL" id="CCH62742.1"/>
    </source>
</evidence>
<dbReference type="GO" id="GO:0000398">
    <property type="term" value="P:mRNA splicing, via spliceosome"/>
    <property type="evidence" value="ECO:0007669"/>
    <property type="project" value="EnsemblFungi"/>
</dbReference>
<reference evidence="3 4" key="1">
    <citation type="journal article" date="2011" name="Proc. Natl. Acad. Sci. U.S.A.">
        <title>Evolutionary erosion of yeast sex chromosomes by mating-type switching accidents.</title>
        <authorList>
            <person name="Gordon J.L."/>
            <person name="Armisen D."/>
            <person name="Proux-Wera E."/>
            <person name="Oheigeartaigh S.S."/>
            <person name="Byrne K.P."/>
            <person name="Wolfe K.H."/>
        </authorList>
    </citation>
    <scope>NUCLEOTIDE SEQUENCE [LARGE SCALE GENOMIC DNA]</scope>
    <source>
        <strain evidence="4">ATCC 34711 / CBS 6284 / DSM 70876 / NBRC 10599 / NRRL Y-10934 / UCD 77-7</strain>
    </source>
</reference>